<dbReference type="InterPro" id="IPR041492">
    <property type="entry name" value="HAD_2"/>
</dbReference>
<organism evidence="1 2">
    <name type="scientific">Thiothrix caldifontis</name>
    <dbReference type="NCBI Taxonomy" id="525918"/>
    <lineage>
        <taxon>Bacteria</taxon>
        <taxon>Pseudomonadati</taxon>
        <taxon>Pseudomonadota</taxon>
        <taxon>Gammaproteobacteria</taxon>
        <taxon>Thiotrichales</taxon>
        <taxon>Thiotrichaceae</taxon>
        <taxon>Thiothrix</taxon>
    </lineage>
</organism>
<proteinExistence type="predicted"/>
<dbReference type="SUPFAM" id="SSF56784">
    <property type="entry name" value="HAD-like"/>
    <property type="match status" value="1"/>
</dbReference>
<dbReference type="GO" id="GO:0016787">
    <property type="term" value="F:hydrolase activity"/>
    <property type="evidence" value="ECO:0007669"/>
    <property type="project" value="UniProtKB-KW"/>
</dbReference>
<dbReference type="Pfam" id="PF13419">
    <property type="entry name" value="HAD_2"/>
    <property type="match status" value="1"/>
</dbReference>
<dbReference type="Proteomes" id="UP000199397">
    <property type="component" value="Unassembled WGS sequence"/>
</dbReference>
<dbReference type="OrthoDB" id="9816564at2"/>
<accession>A0A1H3VJH6</accession>
<protein>
    <submittedName>
        <fullName evidence="1">Haloacid dehalogenase-like hydrolase</fullName>
    </submittedName>
</protein>
<name>A0A1H3VJH6_9GAMM</name>
<dbReference type="RefSeq" id="WP_093064264.1">
    <property type="nucleotide sequence ID" value="NZ_FNQP01000001.1"/>
</dbReference>
<gene>
    <name evidence="1" type="ORF">SAMN05660964_00086</name>
</gene>
<evidence type="ECO:0000313" key="1">
    <source>
        <dbReference type="EMBL" id="SDZ74252.1"/>
    </source>
</evidence>
<dbReference type="AlphaFoldDB" id="A0A1H3VJH6"/>
<dbReference type="InterPro" id="IPR023214">
    <property type="entry name" value="HAD_sf"/>
</dbReference>
<sequence>MPEKLIVRDWRHVRVWLEPRLQGVRLVSLDVFDTVLGRYVGDPLEVQRAVCRAVSQRIGMDAETVWRARQQAEQALRAEAVQAGFDHECRYSELLTRWLECLPSTVLREQERGALPRFIRQTELALEAATLYVKPDAQVFMDWVREQNLEIIAMSDMYLDGDMLCELLRRLGIVDYFTFVYVSADFKLGKYSGRLFEKMLQVKGLDSQQVVHIGDNPISDRRMACRTGVQGVWLYEKADLRRRERQVLSARMAQRGGIWAGRHFFECVQTRSQQQDGLNPRDFFFRYGRDVLGPAFSVFMQGLQERLQQQADAGKPLEKLLFVARDGFLFERLYRTTDATVPAEYVYLSRRVITAASTADGLSHAQAIVAFYNPKQQGLASVCKVYGLPEAALQPLAQQHGFEDFSAPIHDWEDVRLHHFLQDEAVQAIIRAEGKQHRDLLQRYLEQVGFFAHQRVALVDIGWNGTVQKFLKQAFGMRKDFPQLQGYYFAFVPKLYADFGDDNTCEGIVHDSRRGNACERIPAEFEEIFEQGARSHEATTIAYREQDGRIVPVLKSAQAPDRQAELACNPLVAQMQLGIAHHWGHFRAVQQLTGYSSQQLLPYVHGVLERAVVYPTTEETCELTKLVHTEDFGHDHVLALANQAVGWGDLLRPRRLWQRLELSAWRYALFERMPLGIANFVFRIAYLHTVKK</sequence>
<dbReference type="Gene3D" id="1.10.150.400">
    <property type="match status" value="1"/>
</dbReference>
<keyword evidence="2" id="KW-1185">Reference proteome</keyword>
<dbReference type="InterPro" id="IPR036412">
    <property type="entry name" value="HAD-like_sf"/>
</dbReference>
<dbReference type="EMBL" id="FNQP01000001">
    <property type="protein sequence ID" value="SDZ74252.1"/>
    <property type="molecule type" value="Genomic_DNA"/>
</dbReference>
<dbReference type="Gene3D" id="3.40.50.1000">
    <property type="entry name" value="HAD superfamily/HAD-like"/>
    <property type="match status" value="1"/>
</dbReference>
<dbReference type="STRING" id="525918.SAMN05660964_00086"/>
<reference evidence="1 2" key="1">
    <citation type="submission" date="2016-10" db="EMBL/GenBank/DDBJ databases">
        <authorList>
            <person name="de Groot N.N."/>
        </authorList>
    </citation>
    <scope>NUCLEOTIDE SEQUENCE [LARGE SCALE GENOMIC DNA]</scope>
    <source>
        <strain evidence="1 2">DSM 21228</strain>
    </source>
</reference>
<evidence type="ECO:0000313" key="2">
    <source>
        <dbReference type="Proteomes" id="UP000199397"/>
    </source>
</evidence>
<keyword evidence="1" id="KW-0378">Hydrolase</keyword>